<dbReference type="PANTHER" id="PTHR31937:SF2">
    <property type="entry name" value="TRANSMEMBRANE PROTEIN 163"/>
    <property type="match status" value="1"/>
</dbReference>
<evidence type="ECO:0000256" key="10">
    <source>
        <dbReference type="ARBA" id="ARBA00023329"/>
    </source>
</evidence>
<keyword evidence="9 11" id="KW-0472">Membrane</keyword>
<dbReference type="InterPro" id="IPR027469">
    <property type="entry name" value="Cation_efflux_TMD_sf"/>
</dbReference>
<evidence type="ECO:0000256" key="5">
    <source>
        <dbReference type="ARBA" id="ARBA00022753"/>
    </source>
</evidence>
<evidence type="ECO:0000256" key="11">
    <source>
        <dbReference type="SAM" id="Phobius"/>
    </source>
</evidence>
<keyword evidence="4 11" id="KW-0812">Transmembrane</keyword>
<feature type="transmembrane region" description="Helical" evidence="11">
    <location>
        <begin position="125"/>
        <end position="142"/>
    </location>
</feature>
<dbReference type="GO" id="GO:0031410">
    <property type="term" value="C:cytoplasmic vesicle"/>
    <property type="evidence" value="ECO:0007669"/>
    <property type="project" value="UniProtKB-KW"/>
</dbReference>
<reference evidence="13 14" key="1">
    <citation type="submission" date="2021-02" db="EMBL/GenBank/DDBJ databases">
        <title>Alicyclobacillus curvatus sp. nov. and Alicyclobacillus mengziensis sp. nov., two acidophilic bacteria isolated from acid mine drainage.</title>
        <authorList>
            <person name="Huang Y."/>
        </authorList>
    </citation>
    <scope>NUCLEOTIDE SEQUENCE [LARGE SCALE GENOMIC DNA]</scope>
    <source>
        <strain evidence="13 14">S30H14</strain>
    </source>
</reference>
<accession>A0A9X7Z5T6</accession>
<comment type="subcellular location">
    <subcellularLocation>
        <location evidence="2">Cytoplasmic vesicle</location>
        <location evidence="2">Secretory vesicle</location>
        <location evidence="2">Synaptic vesicle membrane</location>
        <topology evidence="2">Multi-pass membrane protein</topology>
    </subcellularLocation>
    <subcellularLocation>
        <location evidence="1">Early endosome membrane</location>
    </subcellularLocation>
</comment>
<evidence type="ECO:0000313" key="13">
    <source>
        <dbReference type="EMBL" id="QSO45498.1"/>
    </source>
</evidence>
<evidence type="ECO:0000313" key="14">
    <source>
        <dbReference type="Proteomes" id="UP000663505"/>
    </source>
</evidence>
<evidence type="ECO:0000256" key="4">
    <source>
        <dbReference type="ARBA" id="ARBA00022692"/>
    </source>
</evidence>
<dbReference type="Proteomes" id="UP000663505">
    <property type="component" value="Chromosome"/>
</dbReference>
<dbReference type="InterPro" id="IPR058533">
    <property type="entry name" value="Cation_efflux_TM"/>
</dbReference>
<organism evidence="13 14">
    <name type="scientific">Alicyclobacillus mengziensis</name>
    <dbReference type="NCBI Taxonomy" id="2931921"/>
    <lineage>
        <taxon>Bacteria</taxon>
        <taxon>Bacillati</taxon>
        <taxon>Bacillota</taxon>
        <taxon>Bacilli</taxon>
        <taxon>Bacillales</taxon>
        <taxon>Alicyclobacillaceae</taxon>
        <taxon>Alicyclobacillus</taxon>
    </lineage>
</organism>
<evidence type="ECO:0000259" key="12">
    <source>
        <dbReference type="Pfam" id="PF01545"/>
    </source>
</evidence>
<dbReference type="GO" id="GO:0008324">
    <property type="term" value="F:monoatomic cation transmembrane transporter activity"/>
    <property type="evidence" value="ECO:0007669"/>
    <property type="project" value="InterPro"/>
</dbReference>
<sequence>MQLNNCRGVRILSVQVMQVKKGINIEIVSILWMTVEAAVAIGAGFAAHSLALTAFGADSIIELVAGGILLWRLYVEAKGASLARVKQAEKRASWVVGVALMALAVYIVVMAGYDLVTRTGSETSMLGLALAIASGIIMPYLSRAKKSIGAQIGSKALQADGSCSIVCAYMAWTLIVGLLINAVWGWWWLNALAGLALMYFVVSEGIEAIQEARGVEDACGGGH</sequence>
<protein>
    <submittedName>
        <fullName evidence="13">Cation transporter</fullName>
    </submittedName>
</protein>
<proteinExistence type="inferred from homology"/>
<dbReference type="Pfam" id="PF01545">
    <property type="entry name" value="Cation_efflux"/>
    <property type="match status" value="1"/>
</dbReference>
<evidence type="ECO:0000256" key="9">
    <source>
        <dbReference type="ARBA" id="ARBA00023136"/>
    </source>
</evidence>
<dbReference type="KEGG" id="afx:JZ786_13030"/>
<keyword evidence="7 11" id="KW-1133">Transmembrane helix</keyword>
<feature type="transmembrane region" description="Helical" evidence="11">
    <location>
        <begin position="52"/>
        <end position="71"/>
    </location>
</feature>
<dbReference type="SUPFAM" id="SSF161111">
    <property type="entry name" value="Cation efflux protein transmembrane domain-like"/>
    <property type="match status" value="1"/>
</dbReference>
<dbReference type="Gene3D" id="1.20.1510.10">
    <property type="entry name" value="Cation efflux protein transmembrane domain"/>
    <property type="match status" value="1"/>
</dbReference>
<evidence type="ECO:0000256" key="6">
    <source>
        <dbReference type="ARBA" id="ARBA00022833"/>
    </source>
</evidence>
<evidence type="ECO:0000256" key="2">
    <source>
        <dbReference type="ARBA" id="ARBA00004644"/>
    </source>
</evidence>
<evidence type="ECO:0000256" key="8">
    <source>
        <dbReference type="ARBA" id="ARBA00023018"/>
    </source>
</evidence>
<name>A0A9X7Z5T6_9BACL</name>
<dbReference type="GO" id="GO:0016020">
    <property type="term" value="C:membrane"/>
    <property type="evidence" value="ECO:0007669"/>
    <property type="project" value="InterPro"/>
</dbReference>
<keyword evidence="14" id="KW-1185">Reference proteome</keyword>
<keyword evidence="5" id="KW-0967">Endosome</keyword>
<feature type="transmembrane region" description="Helical" evidence="11">
    <location>
        <begin position="163"/>
        <end position="180"/>
    </location>
</feature>
<dbReference type="EMBL" id="CP071182">
    <property type="protein sequence ID" value="QSO45498.1"/>
    <property type="molecule type" value="Genomic_DNA"/>
</dbReference>
<feature type="transmembrane region" description="Helical" evidence="11">
    <location>
        <begin position="92"/>
        <end position="113"/>
    </location>
</feature>
<keyword evidence="8" id="KW-0770">Synapse</keyword>
<dbReference type="InterPro" id="IPR026765">
    <property type="entry name" value="Tmem163"/>
</dbReference>
<dbReference type="AlphaFoldDB" id="A0A9X7Z5T6"/>
<evidence type="ECO:0000256" key="1">
    <source>
        <dbReference type="ARBA" id="ARBA00004146"/>
    </source>
</evidence>
<feature type="transmembrane region" description="Helical" evidence="11">
    <location>
        <begin position="27"/>
        <end position="46"/>
    </location>
</feature>
<feature type="domain" description="Cation efflux protein transmembrane" evidence="12">
    <location>
        <begin position="27"/>
        <end position="211"/>
    </location>
</feature>
<gene>
    <name evidence="13" type="ORF">JZ786_13030</name>
</gene>
<evidence type="ECO:0000256" key="7">
    <source>
        <dbReference type="ARBA" id="ARBA00022989"/>
    </source>
</evidence>
<evidence type="ECO:0000256" key="3">
    <source>
        <dbReference type="ARBA" id="ARBA00008731"/>
    </source>
</evidence>
<keyword evidence="10" id="KW-0968">Cytoplasmic vesicle</keyword>
<keyword evidence="6" id="KW-0862">Zinc</keyword>
<comment type="similarity">
    <text evidence="3">Belongs to the TMEM163 family.</text>
</comment>
<dbReference type="PANTHER" id="PTHR31937">
    <property type="entry name" value="TRANSMEMBRANE PROTEIN 163"/>
    <property type="match status" value="1"/>
</dbReference>